<dbReference type="Gene3D" id="3.30.1160.10">
    <property type="entry name" value="Cyanate lyase, C-terminal domain"/>
    <property type="match status" value="1"/>
</dbReference>
<feature type="region of interest" description="Disordered" evidence="1">
    <location>
        <begin position="240"/>
        <end position="263"/>
    </location>
</feature>
<accession>X8BIB8</accession>
<dbReference type="EMBL" id="JAOB01000041">
    <property type="protein sequence ID" value="EUA43837.1"/>
    <property type="molecule type" value="Genomic_DNA"/>
</dbReference>
<dbReference type="Gene3D" id="3.40.50.150">
    <property type="entry name" value="Vaccinia Virus protein VP39"/>
    <property type="match status" value="1"/>
</dbReference>
<dbReference type="GO" id="GO:0008757">
    <property type="term" value="F:S-adenosylmethionine-dependent methyltransferase activity"/>
    <property type="evidence" value="ECO:0007669"/>
    <property type="project" value="InterPro"/>
</dbReference>
<dbReference type="InterPro" id="IPR003712">
    <property type="entry name" value="Cyanate_lyase_C"/>
</dbReference>
<organism evidence="3">
    <name type="scientific">Mycobacterium xenopi 4042</name>
    <dbReference type="NCBI Taxonomy" id="1299334"/>
    <lineage>
        <taxon>Bacteria</taxon>
        <taxon>Bacillati</taxon>
        <taxon>Actinomycetota</taxon>
        <taxon>Actinomycetes</taxon>
        <taxon>Mycobacteriales</taxon>
        <taxon>Mycobacteriaceae</taxon>
        <taxon>Mycobacterium</taxon>
    </lineage>
</organism>
<evidence type="ECO:0000313" key="3">
    <source>
        <dbReference type="EMBL" id="EUA43837.1"/>
    </source>
</evidence>
<dbReference type="InterPro" id="IPR029063">
    <property type="entry name" value="SAM-dependent_MTases_sf"/>
</dbReference>
<dbReference type="Pfam" id="PF08241">
    <property type="entry name" value="Methyltransf_11"/>
    <property type="match status" value="1"/>
</dbReference>
<sequence>MDEILEGCDCGRRDAAGSGCGRGAVLLPRRSGCPRRAVGIDLWRADQTDNSPTATMTNARLEDVADRVEVRTADMTALPFDDESFDVVVSSLAIHNIPTGKAAAWPCSKRCACCAQAAGWHRGPVGNPSAWPAVARARLGRCAATQPGMAHVVRRSVGRTHLVIATKRVHPEPMNRNEITEQIVAARLKRVCPGRNSPTRSANRGLDHLGAAGSAADPAELGKVLVEMLASTSRWCRAGGRPMRGGLPAVPTDRPSTASTKPAGLRPAIKELIHEQFGDGIMSAINFSVDVQKKPIRRAIGSRDIRREILPYEWVAAES</sequence>
<dbReference type="SUPFAM" id="SSF55234">
    <property type="entry name" value="Cyanase C-terminal domain"/>
    <property type="match status" value="1"/>
</dbReference>
<dbReference type="InterPro" id="IPR036581">
    <property type="entry name" value="Cyanate_lyase_C_sf"/>
</dbReference>
<gene>
    <name evidence="3" type="ORF">I553_2663</name>
</gene>
<dbReference type="PANTHER" id="PTHR45277">
    <property type="entry name" value="EXPRESSED PROTEIN"/>
    <property type="match status" value="1"/>
</dbReference>
<dbReference type="PANTHER" id="PTHR45277:SF1">
    <property type="entry name" value="EXPRESSED PROTEIN"/>
    <property type="match status" value="1"/>
</dbReference>
<proteinExistence type="predicted"/>
<dbReference type="Pfam" id="PF02560">
    <property type="entry name" value="Cyanate_lyase"/>
    <property type="match status" value="1"/>
</dbReference>
<feature type="domain" description="Cyanate lyase C-terminal" evidence="2">
    <location>
        <begin position="245"/>
        <end position="314"/>
    </location>
</feature>
<keyword evidence="3" id="KW-0489">Methyltransferase</keyword>
<keyword evidence="3" id="KW-0808">Transferase</keyword>
<evidence type="ECO:0000259" key="2">
    <source>
        <dbReference type="SMART" id="SM01116"/>
    </source>
</evidence>
<reference evidence="3" key="1">
    <citation type="submission" date="2014-01" db="EMBL/GenBank/DDBJ databases">
        <authorList>
            <person name="Brown-Elliot B."/>
            <person name="Wallace R."/>
            <person name="Lenaerts A."/>
            <person name="Ordway D."/>
            <person name="DeGroote M.A."/>
            <person name="Parker T."/>
            <person name="Sizemore C."/>
            <person name="Tallon L.J."/>
            <person name="Sadzewicz L.K."/>
            <person name="Sengamalay N."/>
            <person name="Fraser C.M."/>
            <person name="Hine E."/>
            <person name="Shefchek K.A."/>
            <person name="Das S.P."/>
            <person name="Tettelin H."/>
        </authorList>
    </citation>
    <scope>NUCLEOTIDE SEQUENCE [LARGE SCALE GENOMIC DNA]</scope>
    <source>
        <strain evidence="3">4042</strain>
    </source>
</reference>
<dbReference type="InterPro" id="IPR013216">
    <property type="entry name" value="Methyltransf_11"/>
</dbReference>
<dbReference type="GO" id="GO:0032259">
    <property type="term" value="P:methylation"/>
    <property type="evidence" value="ECO:0007669"/>
    <property type="project" value="UniProtKB-KW"/>
</dbReference>
<dbReference type="PATRIC" id="fig|1299334.3.peg.4049"/>
<evidence type="ECO:0000256" key="1">
    <source>
        <dbReference type="SAM" id="MobiDB-lite"/>
    </source>
</evidence>
<comment type="caution">
    <text evidence="3">The sequence shown here is derived from an EMBL/GenBank/DDBJ whole genome shotgun (WGS) entry which is preliminary data.</text>
</comment>
<dbReference type="CDD" id="cd02440">
    <property type="entry name" value="AdoMet_MTases"/>
    <property type="match status" value="1"/>
</dbReference>
<name>X8BIB8_MYCXE</name>
<dbReference type="AlphaFoldDB" id="X8BIB8"/>
<protein>
    <submittedName>
        <fullName evidence="3">Methyltransferase domain protein</fullName>
    </submittedName>
</protein>
<dbReference type="SMART" id="SM01116">
    <property type="entry name" value="Cyanate_lyase"/>
    <property type="match status" value="1"/>
</dbReference>
<dbReference type="SUPFAM" id="SSF53335">
    <property type="entry name" value="S-adenosyl-L-methionine-dependent methyltransferases"/>
    <property type="match status" value="1"/>
</dbReference>